<name>A0ABS5ALG2_9PSEU</name>
<accession>A0ABS5ALG2</accession>
<dbReference type="EMBL" id="JAGIOO010000001">
    <property type="protein sequence ID" value="MBP2477261.1"/>
    <property type="molecule type" value="Genomic_DNA"/>
</dbReference>
<keyword evidence="1" id="KW-0472">Membrane</keyword>
<feature type="transmembrane region" description="Helical" evidence="1">
    <location>
        <begin position="43"/>
        <end position="65"/>
    </location>
</feature>
<keyword evidence="1" id="KW-0812">Transmembrane</keyword>
<keyword evidence="3" id="KW-1185">Reference proteome</keyword>
<sequence length="211" mass="21622">MDKQALVDNPPFLPRPRLPAFRITAAWACVLTGMVVQPMLSTWVWYLSLPLLCGVWLAVVIGTAAVLPRRLALTLLPGAVAGCLVLVAAVPRTPWSPLRGQTVFVANHGLLTGIARAARAGELGTVAGWPRNGAELFLPDAGMPATGRVRVVGVDGAGAPALFLPAVVAAPGTGDFGWAHVSVGNLANIHADGSGRAVRPVQALGGGVVVG</sequence>
<dbReference type="RefSeq" id="WP_209707393.1">
    <property type="nucleotide sequence ID" value="NZ_JAGIOO010000001.1"/>
</dbReference>
<keyword evidence="1" id="KW-1133">Transmembrane helix</keyword>
<reference evidence="2 3" key="1">
    <citation type="submission" date="2021-03" db="EMBL/GenBank/DDBJ databases">
        <title>Sequencing the genomes of 1000 actinobacteria strains.</title>
        <authorList>
            <person name="Klenk H.-P."/>
        </authorList>
    </citation>
    <scope>NUCLEOTIDE SEQUENCE [LARGE SCALE GENOMIC DNA]</scope>
    <source>
        <strain evidence="2 3">DSM 44580</strain>
    </source>
</reference>
<proteinExistence type="predicted"/>
<evidence type="ECO:0000313" key="3">
    <source>
        <dbReference type="Proteomes" id="UP001519363"/>
    </source>
</evidence>
<organism evidence="2 3">
    <name type="scientific">Crossiella equi</name>
    <dbReference type="NCBI Taxonomy" id="130796"/>
    <lineage>
        <taxon>Bacteria</taxon>
        <taxon>Bacillati</taxon>
        <taxon>Actinomycetota</taxon>
        <taxon>Actinomycetes</taxon>
        <taxon>Pseudonocardiales</taxon>
        <taxon>Pseudonocardiaceae</taxon>
        <taxon>Crossiella</taxon>
    </lineage>
</organism>
<protein>
    <submittedName>
        <fullName evidence="2">Apolipoprotein N-acyltransferase</fullName>
    </submittedName>
</protein>
<evidence type="ECO:0000256" key="1">
    <source>
        <dbReference type="SAM" id="Phobius"/>
    </source>
</evidence>
<gene>
    <name evidence="2" type="ORF">JOF53_006133</name>
</gene>
<feature type="transmembrane region" description="Helical" evidence="1">
    <location>
        <begin position="71"/>
        <end position="90"/>
    </location>
</feature>
<evidence type="ECO:0000313" key="2">
    <source>
        <dbReference type="EMBL" id="MBP2477261.1"/>
    </source>
</evidence>
<dbReference type="Proteomes" id="UP001519363">
    <property type="component" value="Unassembled WGS sequence"/>
</dbReference>
<comment type="caution">
    <text evidence="2">The sequence shown here is derived from an EMBL/GenBank/DDBJ whole genome shotgun (WGS) entry which is preliminary data.</text>
</comment>